<proteinExistence type="predicted"/>
<gene>
    <name evidence="3" type="ORF">SCHCODRAFT_107534</name>
</gene>
<keyword evidence="4" id="KW-1185">Reference proteome</keyword>
<sequence>MSVNASEVHTLQIVIMQMGVGFLFYGMQAALSGAAVTFMADIRSGLVIAAVAGLFISSTIEVVANMAFYVAQYPTFRYPSIPGLELLLTRLNVVIVVASRFNYVVSDTVVAWRAWVLWPEHLAVKVVLSLCIFCSFAGAVANCVIELRAPVALPDTFRSFIYTIPVLFTNVVATSLVGVRVWYYRRDVKGWMEQMTRRTRAEKILLLLVEVGLIYCLLWVVYIVMKAIDNPGNSRYAFGVLGNTYHSLTGIYATFIILAVAMQRSTTETLRETKFSQALRFAEPVSAQDQTTELDASVGTSLTYIHDGQRGESSTAGQSLQEEEYLRSRDVSRTDRCNVHE</sequence>
<feature type="compositionally biased region" description="Basic and acidic residues" evidence="1">
    <location>
        <begin position="324"/>
        <end position="341"/>
    </location>
</feature>
<dbReference type="HOGENOM" id="CLU_044614_9_0_1"/>
<keyword evidence="2" id="KW-0812">Transmembrane</keyword>
<feature type="transmembrane region" description="Helical" evidence="2">
    <location>
        <begin position="245"/>
        <end position="262"/>
    </location>
</feature>
<evidence type="ECO:0000256" key="2">
    <source>
        <dbReference type="SAM" id="Phobius"/>
    </source>
</evidence>
<feature type="transmembrane region" description="Helical" evidence="2">
    <location>
        <begin position="46"/>
        <end position="71"/>
    </location>
</feature>
<feature type="transmembrane region" description="Helical" evidence="2">
    <location>
        <begin position="122"/>
        <end position="140"/>
    </location>
</feature>
<evidence type="ECO:0000256" key="1">
    <source>
        <dbReference type="SAM" id="MobiDB-lite"/>
    </source>
</evidence>
<organism evidence="4">
    <name type="scientific">Schizophyllum commune (strain H4-8 / FGSC 9210)</name>
    <name type="common">Split gill fungus</name>
    <dbReference type="NCBI Taxonomy" id="578458"/>
    <lineage>
        <taxon>Eukaryota</taxon>
        <taxon>Fungi</taxon>
        <taxon>Dikarya</taxon>
        <taxon>Basidiomycota</taxon>
        <taxon>Agaricomycotina</taxon>
        <taxon>Agaricomycetes</taxon>
        <taxon>Agaricomycetidae</taxon>
        <taxon>Agaricales</taxon>
        <taxon>Schizophyllaceae</taxon>
        <taxon>Schizophyllum</taxon>
    </lineage>
</organism>
<evidence type="ECO:0000313" key="3">
    <source>
        <dbReference type="EMBL" id="EFI98145.1"/>
    </source>
</evidence>
<accession>D8Q2L9</accession>
<protein>
    <recommendedName>
        <fullName evidence="5">G-protein coupled receptors family 1 profile domain-containing protein</fullName>
    </recommendedName>
</protein>
<dbReference type="VEuPathDB" id="FungiDB:SCHCODRAFT_02570982"/>
<feature type="compositionally biased region" description="Polar residues" evidence="1">
    <location>
        <begin position="311"/>
        <end position="320"/>
    </location>
</feature>
<feature type="transmembrane region" description="Helical" evidence="2">
    <location>
        <begin position="204"/>
        <end position="225"/>
    </location>
</feature>
<name>D8Q2L9_SCHCM</name>
<feature type="non-terminal residue" evidence="3">
    <location>
        <position position="341"/>
    </location>
</feature>
<feature type="transmembrane region" description="Helical" evidence="2">
    <location>
        <begin position="20"/>
        <end position="39"/>
    </location>
</feature>
<dbReference type="Proteomes" id="UP000007431">
    <property type="component" value="Unassembled WGS sequence"/>
</dbReference>
<feature type="transmembrane region" description="Helical" evidence="2">
    <location>
        <begin position="91"/>
        <end position="110"/>
    </location>
</feature>
<keyword evidence="2" id="KW-0472">Membrane</keyword>
<dbReference type="InParanoid" id="D8Q2L9"/>
<evidence type="ECO:0008006" key="5">
    <source>
        <dbReference type="Google" id="ProtNLM"/>
    </source>
</evidence>
<feature type="region of interest" description="Disordered" evidence="1">
    <location>
        <begin position="307"/>
        <end position="341"/>
    </location>
</feature>
<keyword evidence="2" id="KW-1133">Transmembrane helix</keyword>
<dbReference type="AlphaFoldDB" id="D8Q2L9"/>
<dbReference type="EMBL" id="GL377305">
    <property type="protein sequence ID" value="EFI98145.1"/>
    <property type="molecule type" value="Genomic_DNA"/>
</dbReference>
<reference evidence="3 4" key="1">
    <citation type="journal article" date="2010" name="Nat. Biotechnol.">
        <title>Genome sequence of the model mushroom Schizophyllum commune.</title>
        <authorList>
            <person name="Ohm R.A."/>
            <person name="de Jong J.F."/>
            <person name="Lugones L.G."/>
            <person name="Aerts A."/>
            <person name="Kothe E."/>
            <person name="Stajich J.E."/>
            <person name="de Vries R.P."/>
            <person name="Record E."/>
            <person name="Levasseur A."/>
            <person name="Baker S.E."/>
            <person name="Bartholomew K.A."/>
            <person name="Coutinho P.M."/>
            <person name="Erdmann S."/>
            <person name="Fowler T.J."/>
            <person name="Gathman A.C."/>
            <person name="Lombard V."/>
            <person name="Henrissat B."/>
            <person name="Knabe N."/>
            <person name="Kuees U."/>
            <person name="Lilly W.W."/>
            <person name="Lindquist E."/>
            <person name="Lucas S."/>
            <person name="Magnuson J.K."/>
            <person name="Piumi F."/>
            <person name="Raudaskoski M."/>
            <person name="Salamov A."/>
            <person name="Schmutz J."/>
            <person name="Schwarze F.W.M.R."/>
            <person name="vanKuyk P.A."/>
            <person name="Horton J.S."/>
            <person name="Grigoriev I.V."/>
            <person name="Woesten H.A.B."/>
        </authorList>
    </citation>
    <scope>NUCLEOTIDE SEQUENCE [LARGE SCALE GENOMIC DNA]</scope>
    <source>
        <strain evidence="4">H4-8 / FGSC 9210</strain>
    </source>
</reference>
<evidence type="ECO:0000313" key="4">
    <source>
        <dbReference type="Proteomes" id="UP000007431"/>
    </source>
</evidence>
<feature type="transmembrane region" description="Helical" evidence="2">
    <location>
        <begin position="160"/>
        <end position="183"/>
    </location>
</feature>